<feature type="domain" description="Carboxylesterase type B" evidence="4">
    <location>
        <begin position="17"/>
        <end position="420"/>
    </location>
</feature>
<evidence type="ECO:0000256" key="2">
    <source>
        <dbReference type="ARBA" id="ARBA00022801"/>
    </source>
</evidence>
<dbReference type="InterPro" id="IPR029058">
    <property type="entry name" value="AB_hydrolase_fold"/>
</dbReference>
<dbReference type="InterPro" id="IPR019826">
    <property type="entry name" value="Carboxylesterase_B_AS"/>
</dbReference>
<evidence type="ECO:0000313" key="6">
    <source>
        <dbReference type="Proteomes" id="UP001383192"/>
    </source>
</evidence>
<keyword evidence="6" id="KW-1185">Reference proteome</keyword>
<keyword evidence="2 3" id="KW-0378">Hydrolase</keyword>
<dbReference type="GO" id="GO:0016787">
    <property type="term" value="F:hydrolase activity"/>
    <property type="evidence" value="ECO:0007669"/>
    <property type="project" value="UniProtKB-KW"/>
</dbReference>
<dbReference type="Proteomes" id="UP001383192">
    <property type="component" value="Unassembled WGS sequence"/>
</dbReference>
<name>A0AAW0C360_9AGAR</name>
<dbReference type="EMBL" id="JAYKXP010000061">
    <property type="protein sequence ID" value="KAK7033502.1"/>
    <property type="molecule type" value="Genomic_DNA"/>
</dbReference>
<dbReference type="EC" id="3.1.1.-" evidence="3"/>
<comment type="similarity">
    <text evidence="1 3">Belongs to the type-B carboxylesterase/lipase family.</text>
</comment>
<comment type="caution">
    <text evidence="5">The sequence shown here is derived from an EMBL/GenBank/DDBJ whole genome shotgun (WGS) entry which is preliminary data.</text>
</comment>
<dbReference type="PANTHER" id="PTHR11559">
    <property type="entry name" value="CARBOXYLESTERASE"/>
    <property type="match status" value="1"/>
</dbReference>
<evidence type="ECO:0000259" key="4">
    <source>
        <dbReference type="Pfam" id="PF00135"/>
    </source>
</evidence>
<accession>A0AAW0C360</accession>
<sequence length="504" mass="55927">MPERPHLGESLQDEFACLTLNVTIPTGCQAGDKLPVMLWFHGGGFVFGTANYSVLDGRGVSEISSQIGCPTVFVTCNYRLGWFGFLASDDIRADRESLDGGNGNQGLGDQYNALKWVVKHIAAFGGDPDNITIFGQSAGAISVNMHAHLPHNHLFKRAILMSGTVTTCGIYTEEQYHTLYLKLLRACGIDINLPGPERLAALRALPASKLLDVTDGVFGGISLPQFALCDDESILGKGKKLPRPSSCVTGKLDWDGKLMITDCKRKVLPHPKHPNLTSFAPVDEGIIYDRQFTISPSKLISLISSHLPEDMATETLRHYKIHPSLSKRDLYLVCESLITDVVFTGPAYYMARAHPDAVVAHWDYHATLDNAWKGYAHHSMDYLFSWQGLNAVLNPKERELGRVTAEDYIRFANNKGYPARDERQELVCRVYNEEAEAALISRASYTGRPVEWFERIEDHIDVFHELAFEISMRRSELLSLEYGPGSGNEVVKDSSIDVTEGPPI</sequence>
<evidence type="ECO:0000256" key="1">
    <source>
        <dbReference type="ARBA" id="ARBA00005964"/>
    </source>
</evidence>
<evidence type="ECO:0000313" key="5">
    <source>
        <dbReference type="EMBL" id="KAK7033502.1"/>
    </source>
</evidence>
<dbReference type="Pfam" id="PF00135">
    <property type="entry name" value="COesterase"/>
    <property type="match status" value="1"/>
</dbReference>
<dbReference type="PROSITE" id="PS00122">
    <property type="entry name" value="CARBOXYLESTERASE_B_1"/>
    <property type="match status" value="1"/>
</dbReference>
<dbReference type="Gene3D" id="3.40.50.1820">
    <property type="entry name" value="alpha/beta hydrolase"/>
    <property type="match status" value="1"/>
</dbReference>
<dbReference type="InterPro" id="IPR050309">
    <property type="entry name" value="Type-B_Carboxylest/Lipase"/>
</dbReference>
<organism evidence="5 6">
    <name type="scientific">Paramarasmius palmivorus</name>
    <dbReference type="NCBI Taxonomy" id="297713"/>
    <lineage>
        <taxon>Eukaryota</taxon>
        <taxon>Fungi</taxon>
        <taxon>Dikarya</taxon>
        <taxon>Basidiomycota</taxon>
        <taxon>Agaricomycotina</taxon>
        <taxon>Agaricomycetes</taxon>
        <taxon>Agaricomycetidae</taxon>
        <taxon>Agaricales</taxon>
        <taxon>Marasmiineae</taxon>
        <taxon>Marasmiaceae</taxon>
        <taxon>Paramarasmius</taxon>
    </lineage>
</organism>
<dbReference type="AlphaFoldDB" id="A0AAW0C360"/>
<reference evidence="5 6" key="1">
    <citation type="submission" date="2024-01" db="EMBL/GenBank/DDBJ databases">
        <title>A draft genome for a cacao thread blight-causing isolate of Paramarasmius palmivorus.</title>
        <authorList>
            <person name="Baruah I.K."/>
            <person name="Bukari Y."/>
            <person name="Amoako-Attah I."/>
            <person name="Meinhardt L.W."/>
            <person name="Bailey B.A."/>
            <person name="Cohen S.P."/>
        </authorList>
    </citation>
    <scope>NUCLEOTIDE SEQUENCE [LARGE SCALE GENOMIC DNA]</scope>
    <source>
        <strain evidence="5 6">GH-12</strain>
    </source>
</reference>
<protein>
    <recommendedName>
        <fullName evidence="3">Carboxylic ester hydrolase</fullName>
        <ecNumber evidence="3">3.1.1.-</ecNumber>
    </recommendedName>
</protein>
<evidence type="ECO:0000256" key="3">
    <source>
        <dbReference type="RuleBase" id="RU361235"/>
    </source>
</evidence>
<dbReference type="SUPFAM" id="SSF53474">
    <property type="entry name" value="alpha/beta-Hydrolases"/>
    <property type="match status" value="1"/>
</dbReference>
<proteinExistence type="inferred from homology"/>
<gene>
    <name evidence="5" type="ORF">VNI00_012723</name>
</gene>
<dbReference type="InterPro" id="IPR002018">
    <property type="entry name" value="CarbesteraseB"/>
</dbReference>